<gene>
    <name evidence="1" type="ORF">TH53_15115</name>
</gene>
<dbReference type="AlphaFoldDB" id="A0A0D0F4A8"/>
<keyword evidence="2" id="KW-1185">Reference proteome</keyword>
<organism evidence="1 2">
    <name type="scientific">Pedobacter lusitanus</name>
    <dbReference type="NCBI Taxonomy" id="1503925"/>
    <lineage>
        <taxon>Bacteria</taxon>
        <taxon>Pseudomonadati</taxon>
        <taxon>Bacteroidota</taxon>
        <taxon>Sphingobacteriia</taxon>
        <taxon>Sphingobacteriales</taxon>
        <taxon>Sphingobacteriaceae</taxon>
        <taxon>Pedobacter</taxon>
    </lineage>
</organism>
<dbReference type="Proteomes" id="UP000032049">
    <property type="component" value="Unassembled WGS sequence"/>
</dbReference>
<accession>A0A0D0F4A8</accession>
<sequence>MAEKYILVQGAMCQCNFGSAPDQLKVLSQKKEYANDKDGSTKLIASTKDIGQTFNNNSFGSCAKQLGKPCNAIVTEWKGFYEKATLTNGGKVLVEDSKATCPIGGPDCIIVLKHGQSAEASKKQMKQANPKVQKALNPGIDPRTLHQPKLTAEGIILA</sequence>
<evidence type="ECO:0000313" key="1">
    <source>
        <dbReference type="EMBL" id="KIO76398.1"/>
    </source>
</evidence>
<dbReference type="Pfam" id="PF14107">
    <property type="entry name" value="DUF4280"/>
    <property type="match status" value="1"/>
</dbReference>
<dbReference type="InterPro" id="IPR025460">
    <property type="entry name" value="DUF4280"/>
</dbReference>
<dbReference type="OrthoDB" id="882303at2"/>
<proteinExistence type="predicted"/>
<dbReference type="STRING" id="1503925.TH53_15115"/>
<protein>
    <submittedName>
        <fullName evidence="1">Contig64, whole genome shotgun sequence</fullName>
    </submittedName>
</protein>
<dbReference type="RefSeq" id="WP_041883113.1">
    <property type="nucleotide sequence ID" value="NZ_CP157278.1"/>
</dbReference>
<reference evidence="1 2" key="1">
    <citation type="submission" date="2015-01" db="EMBL/GenBank/DDBJ databases">
        <title>Draft genome sequence of Pedobacter sp. NL19 isolated from sludge of an effluent treatment pond in an abandoned uranium mine.</title>
        <authorList>
            <person name="Santos T."/>
            <person name="Caetano T."/>
            <person name="Covas C."/>
            <person name="Cruz A."/>
            <person name="Mendo S."/>
        </authorList>
    </citation>
    <scope>NUCLEOTIDE SEQUENCE [LARGE SCALE GENOMIC DNA]</scope>
    <source>
        <strain evidence="1 2">NL19</strain>
    </source>
</reference>
<comment type="caution">
    <text evidence="1">The sequence shown here is derived from an EMBL/GenBank/DDBJ whole genome shotgun (WGS) entry which is preliminary data.</text>
</comment>
<evidence type="ECO:0000313" key="2">
    <source>
        <dbReference type="Proteomes" id="UP000032049"/>
    </source>
</evidence>
<dbReference type="EMBL" id="JXRA01000064">
    <property type="protein sequence ID" value="KIO76398.1"/>
    <property type="molecule type" value="Genomic_DNA"/>
</dbReference>
<name>A0A0D0F4A8_9SPHI</name>